<feature type="domain" description="TLC" evidence="8">
    <location>
        <begin position="48"/>
        <end position="252"/>
    </location>
</feature>
<sequence length="305" mass="33591">MGAWVGGESIALNITAAVVTFVCAGLIFRLGWKLSEARVWRFNSFADVNKADWSARINSTIHAGLVCTLVTICLLTMSFDPVTLVPLGSTVLLEITFSISIGYFLFDLSVILWWMLPMWTVFVAHHVVALTPYVITQFFYTCHQGQYVLLLFLLVEASTMPLNAMAFLEDLGRRRTPEHRIAHGAMYSLWFVFRILLPLYLLLLIWTKIAQNISTEEACLVPSMVCAHIIAVFCIGVFFFLLTPEVYCRIKYGDKDDPNVDTTSVGAASSAPGAMELGGGDGRRGSTGGAYHDLDSDGSAAVMPL</sequence>
<feature type="transmembrane region" description="Helical" evidence="7">
    <location>
        <begin position="60"/>
        <end position="79"/>
    </location>
</feature>
<dbReference type="STRING" id="2880.D8LDE1"/>
<organism evidence="9 10">
    <name type="scientific">Ectocarpus siliculosus</name>
    <name type="common">Brown alga</name>
    <name type="synonym">Conferva siliculosa</name>
    <dbReference type="NCBI Taxonomy" id="2880"/>
    <lineage>
        <taxon>Eukaryota</taxon>
        <taxon>Sar</taxon>
        <taxon>Stramenopiles</taxon>
        <taxon>Ochrophyta</taxon>
        <taxon>PX clade</taxon>
        <taxon>Phaeophyceae</taxon>
        <taxon>Ectocarpales</taxon>
        <taxon>Ectocarpaceae</taxon>
        <taxon>Ectocarpus</taxon>
    </lineage>
</organism>
<feature type="transmembrane region" description="Helical" evidence="7">
    <location>
        <begin position="85"/>
        <end position="106"/>
    </location>
</feature>
<proteinExistence type="predicted"/>
<evidence type="ECO:0000256" key="6">
    <source>
        <dbReference type="SAM" id="MobiDB-lite"/>
    </source>
</evidence>
<feature type="transmembrane region" description="Helical" evidence="7">
    <location>
        <begin position="189"/>
        <end position="209"/>
    </location>
</feature>
<evidence type="ECO:0000256" key="7">
    <source>
        <dbReference type="SAM" id="Phobius"/>
    </source>
</evidence>
<dbReference type="InParanoid" id="D8LDE1"/>
<feature type="transmembrane region" description="Helical" evidence="7">
    <location>
        <begin position="12"/>
        <end position="32"/>
    </location>
</feature>
<dbReference type="GO" id="GO:0005783">
    <property type="term" value="C:endoplasmic reticulum"/>
    <property type="evidence" value="ECO:0007669"/>
    <property type="project" value="TreeGrafter"/>
</dbReference>
<dbReference type="InterPro" id="IPR050846">
    <property type="entry name" value="TLCD"/>
</dbReference>
<feature type="transmembrane region" description="Helical" evidence="7">
    <location>
        <begin position="113"/>
        <end position="135"/>
    </location>
</feature>
<keyword evidence="10" id="KW-1185">Reference proteome</keyword>
<evidence type="ECO:0000313" key="10">
    <source>
        <dbReference type="Proteomes" id="UP000002630"/>
    </source>
</evidence>
<evidence type="ECO:0000256" key="3">
    <source>
        <dbReference type="ARBA" id="ARBA00022989"/>
    </source>
</evidence>
<keyword evidence="2 5" id="KW-0812">Transmembrane</keyword>
<feature type="transmembrane region" description="Helical" evidence="7">
    <location>
        <begin position="147"/>
        <end position="168"/>
    </location>
</feature>
<dbReference type="InterPro" id="IPR006634">
    <property type="entry name" value="TLC-dom"/>
</dbReference>
<protein>
    <recommendedName>
        <fullName evidence="8">TLC domain-containing protein</fullName>
    </recommendedName>
</protein>
<dbReference type="Proteomes" id="UP000002630">
    <property type="component" value="Unassembled WGS sequence"/>
</dbReference>
<name>D8LDE1_ECTSI</name>
<dbReference type="OrthoDB" id="433501at2759"/>
<dbReference type="PROSITE" id="PS50922">
    <property type="entry name" value="TLC"/>
    <property type="match status" value="1"/>
</dbReference>
<evidence type="ECO:0000259" key="8">
    <source>
        <dbReference type="PROSITE" id="PS50922"/>
    </source>
</evidence>
<feature type="compositionally biased region" description="Gly residues" evidence="6">
    <location>
        <begin position="276"/>
        <end position="288"/>
    </location>
</feature>
<dbReference type="AlphaFoldDB" id="D8LDE1"/>
<comment type="subcellular location">
    <subcellularLocation>
        <location evidence="1">Membrane</location>
        <topology evidence="1">Multi-pass membrane protein</topology>
    </subcellularLocation>
</comment>
<feature type="transmembrane region" description="Helical" evidence="7">
    <location>
        <begin position="221"/>
        <end position="242"/>
    </location>
</feature>
<dbReference type="PANTHER" id="PTHR13439:SF0">
    <property type="entry name" value="TOPOISOMERASE I DAMAGE AFFECTED PROTEIN 4"/>
    <property type="match status" value="1"/>
</dbReference>
<evidence type="ECO:0000313" key="9">
    <source>
        <dbReference type="EMBL" id="CBN80199.1"/>
    </source>
</evidence>
<evidence type="ECO:0000256" key="5">
    <source>
        <dbReference type="PROSITE-ProRule" id="PRU00205"/>
    </source>
</evidence>
<keyword evidence="3 7" id="KW-1133">Transmembrane helix</keyword>
<gene>
    <name evidence="9" type="ORF">Esi_0116_0087</name>
</gene>
<reference evidence="9 10" key="1">
    <citation type="journal article" date="2010" name="Nature">
        <title>The Ectocarpus genome and the independent evolution of multicellularity in brown algae.</title>
        <authorList>
            <person name="Cock J.M."/>
            <person name="Sterck L."/>
            <person name="Rouze P."/>
            <person name="Scornet D."/>
            <person name="Allen A.E."/>
            <person name="Amoutzias G."/>
            <person name="Anthouard V."/>
            <person name="Artiguenave F."/>
            <person name="Aury J.M."/>
            <person name="Badger J.H."/>
            <person name="Beszteri B."/>
            <person name="Billiau K."/>
            <person name="Bonnet E."/>
            <person name="Bothwell J.H."/>
            <person name="Bowler C."/>
            <person name="Boyen C."/>
            <person name="Brownlee C."/>
            <person name="Carrano C.J."/>
            <person name="Charrier B."/>
            <person name="Cho G.Y."/>
            <person name="Coelho S.M."/>
            <person name="Collen J."/>
            <person name="Corre E."/>
            <person name="Da Silva C."/>
            <person name="Delage L."/>
            <person name="Delaroque N."/>
            <person name="Dittami S.M."/>
            <person name="Doulbeau S."/>
            <person name="Elias M."/>
            <person name="Farnham G."/>
            <person name="Gachon C.M."/>
            <person name="Gschloessl B."/>
            <person name="Heesch S."/>
            <person name="Jabbari K."/>
            <person name="Jubin C."/>
            <person name="Kawai H."/>
            <person name="Kimura K."/>
            <person name="Kloareg B."/>
            <person name="Kupper F.C."/>
            <person name="Lang D."/>
            <person name="Le Bail A."/>
            <person name="Leblanc C."/>
            <person name="Lerouge P."/>
            <person name="Lohr M."/>
            <person name="Lopez P.J."/>
            <person name="Martens C."/>
            <person name="Maumus F."/>
            <person name="Michel G."/>
            <person name="Miranda-Saavedra D."/>
            <person name="Morales J."/>
            <person name="Moreau H."/>
            <person name="Motomura T."/>
            <person name="Nagasato C."/>
            <person name="Napoli C.A."/>
            <person name="Nelson D.R."/>
            <person name="Nyvall-Collen P."/>
            <person name="Peters A.F."/>
            <person name="Pommier C."/>
            <person name="Potin P."/>
            <person name="Poulain J."/>
            <person name="Quesneville H."/>
            <person name="Read B."/>
            <person name="Rensing S.A."/>
            <person name="Ritter A."/>
            <person name="Rousvoal S."/>
            <person name="Samanta M."/>
            <person name="Samson G."/>
            <person name="Schroeder D.C."/>
            <person name="Segurens B."/>
            <person name="Strittmatter M."/>
            <person name="Tonon T."/>
            <person name="Tregear J.W."/>
            <person name="Valentin K."/>
            <person name="von Dassow P."/>
            <person name="Yamagishi T."/>
            <person name="Van de Peer Y."/>
            <person name="Wincker P."/>
        </authorList>
    </citation>
    <scope>NUCLEOTIDE SEQUENCE [LARGE SCALE GENOMIC DNA]</scope>
    <source>
        <strain evidence="10">Ec32 / CCAP1310/4</strain>
    </source>
</reference>
<dbReference type="SMART" id="SM00724">
    <property type="entry name" value="TLC"/>
    <property type="match status" value="1"/>
</dbReference>
<dbReference type="EMBL" id="FN649760">
    <property type="protein sequence ID" value="CBN80199.1"/>
    <property type="molecule type" value="Genomic_DNA"/>
</dbReference>
<evidence type="ECO:0000256" key="1">
    <source>
        <dbReference type="ARBA" id="ARBA00004141"/>
    </source>
</evidence>
<accession>D8LDE1</accession>
<dbReference type="PANTHER" id="PTHR13439">
    <property type="entry name" value="CT120 PROTEIN"/>
    <property type="match status" value="1"/>
</dbReference>
<dbReference type="GO" id="GO:0055088">
    <property type="term" value="P:lipid homeostasis"/>
    <property type="evidence" value="ECO:0007669"/>
    <property type="project" value="TreeGrafter"/>
</dbReference>
<feature type="region of interest" description="Disordered" evidence="6">
    <location>
        <begin position="263"/>
        <end position="290"/>
    </location>
</feature>
<evidence type="ECO:0000256" key="4">
    <source>
        <dbReference type="ARBA" id="ARBA00023136"/>
    </source>
</evidence>
<dbReference type="Pfam" id="PF03798">
    <property type="entry name" value="TRAM_LAG1_CLN8"/>
    <property type="match status" value="1"/>
</dbReference>
<evidence type="ECO:0000256" key="2">
    <source>
        <dbReference type="ARBA" id="ARBA00022692"/>
    </source>
</evidence>
<dbReference type="eggNOG" id="KOG4561">
    <property type="taxonomic scope" value="Eukaryota"/>
</dbReference>
<keyword evidence="4 5" id="KW-0472">Membrane</keyword>
<dbReference type="GO" id="GO:0016020">
    <property type="term" value="C:membrane"/>
    <property type="evidence" value="ECO:0007669"/>
    <property type="project" value="UniProtKB-SubCell"/>
</dbReference>